<evidence type="ECO:0000313" key="3">
    <source>
        <dbReference type="EMBL" id="QES18442.1"/>
    </source>
</evidence>
<dbReference type="InterPro" id="IPR058548">
    <property type="entry name" value="MlaB-like_STAS"/>
</dbReference>
<dbReference type="InterPro" id="IPR036513">
    <property type="entry name" value="STAS_dom_sf"/>
</dbReference>
<gene>
    <name evidence="3" type="ORF">DEJ46_04470</name>
</gene>
<dbReference type="EMBL" id="CP029194">
    <property type="protein sequence ID" value="QES18442.1"/>
    <property type="molecule type" value="Genomic_DNA"/>
</dbReference>
<dbReference type="Proteomes" id="UP000324106">
    <property type="component" value="Chromosome"/>
</dbReference>
<dbReference type="SUPFAM" id="SSF52091">
    <property type="entry name" value="SpoIIaa-like"/>
    <property type="match status" value="1"/>
</dbReference>
<accession>A0A5P2AJU4</accession>
<dbReference type="OrthoDB" id="9974444at2"/>
<evidence type="ECO:0000259" key="2">
    <source>
        <dbReference type="PROSITE" id="PS50801"/>
    </source>
</evidence>
<dbReference type="CDD" id="cd07043">
    <property type="entry name" value="STAS_anti-anti-sigma_factors"/>
    <property type="match status" value="1"/>
</dbReference>
<dbReference type="Pfam" id="PF13466">
    <property type="entry name" value="STAS_2"/>
    <property type="match status" value="1"/>
</dbReference>
<dbReference type="InterPro" id="IPR002645">
    <property type="entry name" value="STAS_dom"/>
</dbReference>
<name>A0A5P2AJU4_STRVZ</name>
<organism evidence="3 4">
    <name type="scientific">Streptomyces venezuelae</name>
    <dbReference type="NCBI Taxonomy" id="54571"/>
    <lineage>
        <taxon>Bacteria</taxon>
        <taxon>Bacillati</taxon>
        <taxon>Actinomycetota</taxon>
        <taxon>Actinomycetes</taxon>
        <taxon>Kitasatosporales</taxon>
        <taxon>Streptomycetaceae</taxon>
        <taxon>Streptomyces</taxon>
    </lineage>
</organism>
<proteinExistence type="predicted"/>
<feature type="region of interest" description="Disordered" evidence="1">
    <location>
        <begin position="23"/>
        <end position="45"/>
    </location>
</feature>
<protein>
    <recommendedName>
        <fullName evidence="2">STAS domain-containing protein</fullName>
    </recommendedName>
</protein>
<dbReference type="Gene3D" id="3.30.750.24">
    <property type="entry name" value="STAS domain"/>
    <property type="match status" value="1"/>
</dbReference>
<dbReference type="PROSITE" id="PS50801">
    <property type="entry name" value="STAS"/>
    <property type="match status" value="1"/>
</dbReference>
<sequence length="157" mass="16976">MPDCAIGQAGWSARTLPLRCAGKPGRQKIPPAPESLMPPLSSPAGPLRRGARTLLRVLHPRRERSVVRLKGDLGTASVKHISRVLRAALRGTPSVLEVDFSRVTHLSPEAVLPLFLAARGARGQGTRFAIVRAHGQPAVMVRRMGLERYLSAGRSSR</sequence>
<feature type="domain" description="STAS" evidence="2">
    <location>
        <begin position="66"/>
        <end position="157"/>
    </location>
</feature>
<evidence type="ECO:0000313" key="4">
    <source>
        <dbReference type="Proteomes" id="UP000324106"/>
    </source>
</evidence>
<dbReference type="AlphaFoldDB" id="A0A5P2AJU4"/>
<evidence type="ECO:0000256" key="1">
    <source>
        <dbReference type="SAM" id="MobiDB-lite"/>
    </source>
</evidence>
<reference evidence="3 4" key="1">
    <citation type="submission" date="2018-05" db="EMBL/GenBank/DDBJ databases">
        <title>Streptomyces venezuelae.</title>
        <authorList>
            <person name="Kim W."/>
            <person name="Lee N."/>
            <person name="Cho B.-K."/>
        </authorList>
    </citation>
    <scope>NUCLEOTIDE SEQUENCE [LARGE SCALE GENOMIC DNA]</scope>
    <source>
        <strain evidence="3 4">ATCC 15068</strain>
    </source>
</reference>